<dbReference type="EMBL" id="BPLR01015381">
    <property type="protein sequence ID" value="GIY75720.1"/>
    <property type="molecule type" value="Genomic_DNA"/>
</dbReference>
<dbReference type="AlphaFoldDB" id="A0AAV4W2P1"/>
<feature type="transmembrane region" description="Helical" evidence="1">
    <location>
        <begin position="160"/>
        <end position="178"/>
    </location>
</feature>
<reference evidence="2 3" key="1">
    <citation type="submission" date="2021-06" db="EMBL/GenBank/DDBJ databases">
        <title>Caerostris extrusa draft genome.</title>
        <authorList>
            <person name="Kono N."/>
            <person name="Arakawa K."/>
        </authorList>
    </citation>
    <scope>NUCLEOTIDE SEQUENCE [LARGE SCALE GENOMIC DNA]</scope>
</reference>
<keyword evidence="1" id="KW-0812">Transmembrane</keyword>
<evidence type="ECO:0000256" key="1">
    <source>
        <dbReference type="SAM" id="Phobius"/>
    </source>
</evidence>
<keyword evidence="3" id="KW-1185">Reference proteome</keyword>
<feature type="transmembrane region" description="Helical" evidence="1">
    <location>
        <begin position="80"/>
        <end position="101"/>
    </location>
</feature>
<sequence length="181" mass="20773">MPVPNDGIKRLSWNEDINNSTHERPLHRLEGTHLMIILQVKSRCLYRMMELNVFHGMSALYTGLGIVLRQDYIAPNATIIAESLFTIAMSVFSIISLMTFASSIPAAMSETRKIFRKLYQQVLQEGCSVPIQQLMLFKYFGEIELFYLTAWDLFRMDKHSVLSILGTSISFCILIMQLKKS</sequence>
<evidence type="ECO:0000313" key="3">
    <source>
        <dbReference type="Proteomes" id="UP001054945"/>
    </source>
</evidence>
<organism evidence="2 3">
    <name type="scientific">Caerostris extrusa</name>
    <name type="common">Bark spider</name>
    <name type="synonym">Caerostris bankana</name>
    <dbReference type="NCBI Taxonomy" id="172846"/>
    <lineage>
        <taxon>Eukaryota</taxon>
        <taxon>Metazoa</taxon>
        <taxon>Ecdysozoa</taxon>
        <taxon>Arthropoda</taxon>
        <taxon>Chelicerata</taxon>
        <taxon>Arachnida</taxon>
        <taxon>Araneae</taxon>
        <taxon>Araneomorphae</taxon>
        <taxon>Entelegynae</taxon>
        <taxon>Araneoidea</taxon>
        <taxon>Araneidae</taxon>
        <taxon>Caerostris</taxon>
    </lineage>
</organism>
<dbReference type="Proteomes" id="UP001054945">
    <property type="component" value="Unassembled WGS sequence"/>
</dbReference>
<keyword evidence="1" id="KW-1133">Transmembrane helix</keyword>
<protein>
    <recommendedName>
        <fullName evidence="4">Gustatory receptor</fullName>
    </recommendedName>
</protein>
<name>A0AAV4W2P1_CAEEX</name>
<gene>
    <name evidence="2" type="primary">AVEN_77033_1</name>
    <name evidence="2" type="ORF">CEXT_359321</name>
</gene>
<accession>A0AAV4W2P1</accession>
<evidence type="ECO:0000313" key="2">
    <source>
        <dbReference type="EMBL" id="GIY75720.1"/>
    </source>
</evidence>
<evidence type="ECO:0008006" key="4">
    <source>
        <dbReference type="Google" id="ProtNLM"/>
    </source>
</evidence>
<keyword evidence="1" id="KW-0472">Membrane</keyword>
<feature type="transmembrane region" description="Helical" evidence="1">
    <location>
        <begin position="51"/>
        <end position="68"/>
    </location>
</feature>
<proteinExistence type="predicted"/>
<comment type="caution">
    <text evidence="2">The sequence shown here is derived from an EMBL/GenBank/DDBJ whole genome shotgun (WGS) entry which is preliminary data.</text>
</comment>